<evidence type="ECO:0000313" key="1">
    <source>
        <dbReference type="EMBL" id="KAF1810608.1"/>
    </source>
</evidence>
<reference evidence="3" key="3">
    <citation type="submission" date="2025-04" db="UniProtKB">
        <authorList>
            <consortium name="RefSeq"/>
        </authorList>
    </citation>
    <scope>IDENTIFICATION</scope>
    <source>
        <strain evidence="3">CBS 781.70</strain>
    </source>
</reference>
<reference evidence="3" key="2">
    <citation type="submission" date="2020-04" db="EMBL/GenBank/DDBJ databases">
        <authorList>
            <consortium name="NCBI Genome Project"/>
        </authorList>
    </citation>
    <scope>NUCLEOTIDE SEQUENCE</scope>
    <source>
        <strain evidence="3">CBS 781.70</strain>
    </source>
</reference>
<organism evidence="1">
    <name type="scientific">Eremomyces bilateralis CBS 781.70</name>
    <dbReference type="NCBI Taxonomy" id="1392243"/>
    <lineage>
        <taxon>Eukaryota</taxon>
        <taxon>Fungi</taxon>
        <taxon>Dikarya</taxon>
        <taxon>Ascomycota</taxon>
        <taxon>Pezizomycotina</taxon>
        <taxon>Dothideomycetes</taxon>
        <taxon>Dothideomycetes incertae sedis</taxon>
        <taxon>Eremomycetales</taxon>
        <taxon>Eremomycetaceae</taxon>
        <taxon>Eremomyces</taxon>
    </lineage>
</organism>
<dbReference type="GeneID" id="54420441"/>
<evidence type="ECO:0000313" key="2">
    <source>
        <dbReference type="Proteomes" id="UP000504638"/>
    </source>
</evidence>
<gene>
    <name evidence="1 3" type="ORF">P152DRAFT_460305</name>
</gene>
<accession>A0A6G1FXX3</accession>
<evidence type="ECO:0000313" key="3">
    <source>
        <dbReference type="RefSeq" id="XP_033532239.1"/>
    </source>
</evidence>
<reference evidence="1 3" key="1">
    <citation type="submission" date="2020-01" db="EMBL/GenBank/DDBJ databases">
        <authorList>
            <consortium name="DOE Joint Genome Institute"/>
            <person name="Haridas S."/>
            <person name="Albert R."/>
            <person name="Binder M."/>
            <person name="Bloem J."/>
            <person name="Labutti K."/>
            <person name="Salamov A."/>
            <person name="Andreopoulos B."/>
            <person name="Baker S.E."/>
            <person name="Barry K."/>
            <person name="Bills G."/>
            <person name="Bluhm B.H."/>
            <person name="Cannon C."/>
            <person name="Castanera R."/>
            <person name="Culley D.E."/>
            <person name="Daum C."/>
            <person name="Ezra D."/>
            <person name="Gonzalez J.B."/>
            <person name="Henrissat B."/>
            <person name="Kuo A."/>
            <person name="Liang C."/>
            <person name="Lipzen A."/>
            <person name="Lutzoni F."/>
            <person name="Magnuson J."/>
            <person name="Mondo S."/>
            <person name="Nolan M."/>
            <person name="Ohm R."/>
            <person name="Pangilinan J."/>
            <person name="Park H.-J."/>
            <person name="Ramirez L."/>
            <person name="Alfaro M."/>
            <person name="Sun H."/>
            <person name="Tritt A."/>
            <person name="Yoshinaga Y."/>
            <person name="Zwiers L.-H."/>
            <person name="Turgeon B.G."/>
            <person name="Goodwin S.B."/>
            <person name="Spatafora J.W."/>
            <person name="Crous P.W."/>
            <person name="Grigoriev I.V."/>
        </authorList>
    </citation>
    <scope>NUCLEOTIDE SEQUENCE</scope>
    <source>
        <strain evidence="1 3">CBS 781.70</strain>
    </source>
</reference>
<proteinExistence type="predicted"/>
<dbReference type="AlphaFoldDB" id="A0A6G1FXX3"/>
<keyword evidence="2" id="KW-1185">Reference proteome</keyword>
<dbReference type="EMBL" id="ML975165">
    <property type="protein sequence ID" value="KAF1810608.1"/>
    <property type="molecule type" value="Genomic_DNA"/>
</dbReference>
<dbReference type="RefSeq" id="XP_033532239.1">
    <property type="nucleotide sequence ID" value="XM_033679871.1"/>
</dbReference>
<protein>
    <submittedName>
        <fullName evidence="1 3">Uncharacterized protein</fullName>
    </submittedName>
</protein>
<sequence length="53" mass="5961">MVWRTNTATSPWTVAVYERFRAIVFGVIQILLGHKTVEEEICNTVVVGLGLEI</sequence>
<dbReference type="Proteomes" id="UP000504638">
    <property type="component" value="Unplaced"/>
</dbReference>
<name>A0A6G1FXX3_9PEZI</name>